<sequence length="339" mass="38712">MKLKTILKNKIYISLFLVIVLIGAAAIYFKHSMDYPFKVKNDVSFYVKNGDNLNSVTNRLASNNIIKSKVFLKAYIKYNKVPGDIKPGLYSIKKGESMKKFLQDIAQGNFSNDYVKVTIPEGYDVDEIASLFDKKGLIKKDDFINACKNYNIPSYIKNDNARKYKVEGYLFPDTYEFKKGTKGEDLINTMIKRFNEVIKEAEKNTNKSASDIDQTIIMASIIEREAEIDKDRPVIASVFFNRLKIKMKLQSCATVEYALGHHKNKLSNEDLKIKSNYNTYLVDGMPEGPICSPGKASIEAALNPANTNYIYFVSNNDRTHSFTNNYQEFLKIKKKTQGF</sequence>
<dbReference type="NCBIfam" id="TIGR00247">
    <property type="entry name" value="endolytic transglycosylase MltG"/>
    <property type="match status" value="1"/>
</dbReference>
<dbReference type="GO" id="GO:0071555">
    <property type="term" value="P:cell wall organization"/>
    <property type="evidence" value="ECO:0007669"/>
    <property type="project" value="UniProtKB-KW"/>
</dbReference>
<keyword evidence="3" id="KW-1185">Reference proteome</keyword>
<keyword evidence="1" id="KW-1003">Cell membrane</keyword>
<organism evidence="2 3">
    <name type="scientific">Clostridium felsineum</name>
    <dbReference type="NCBI Taxonomy" id="36839"/>
    <lineage>
        <taxon>Bacteria</taxon>
        <taxon>Bacillati</taxon>
        <taxon>Bacillota</taxon>
        <taxon>Clostridia</taxon>
        <taxon>Eubacteriales</taxon>
        <taxon>Clostridiaceae</taxon>
        <taxon>Clostridium</taxon>
    </lineage>
</organism>
<comment type="catalytic activity">
    <reaction evidence="1">
        <text>a peptidoglycan chain = a peptidoglycan chain with N-acetyl-1,6-anhydromuramyl-[peptide] at the reducing end + a peptidoglycan chain with N-acetylglucosamine at the non-reducing end.</text>
        <dbReference type="EC" id="4.2.2.29"/>
    </reaction>
</comment>
<dbReference type="HAMAP" id="MF_02065">
    <property type="entry name" value="MltG"/>
    <property type="match status" value="1"/>
</dbReference>
<dbReference type="RefSeq" id="WP_077832759.1">
    <property type="nucleotide sequence ID" value="NZ_CP096983.1"/>
</dbReference>
<reference evidence="2 3" key="1">
    <citation type="submission" date="2022-04" db="EMBL/GenBank/DDBJ databases">
        <title>Genome sequence of C. roseum typestrain.</title>
        <authorList>
            <person name="Poehlein A."/>
            <person name="Schoch T."/>
            <person name="Duerre P."/>
            <person name="Daniel R."/>
        </authorList>
    </citation>
    <scope>NUCLEOTIDE SEQUENCE [LARGE SCALE GENOMIC DNA]</scope>
    <source>
        <strain evidence="2 3">DSM 7320</strain>
    </source>
</reference>
<dbReference type="GO" id="GO:0008932">
    <property type="term" value="F:lytic endotransglycosylase activity"/>
    <property type="evidence" value="ECO:0007669"/>
    <property type="project" value="UniProtKB-UniRule"/>
</dbReference>
<dbReference type="EMBL" id="CP096983">
    <property type="protein sequence ID" value="URZ11438.1"/>
    <property type="molecule type" value="Genomic_DNA"/>
</dbReference>
<comment type="similarity">
    <text evidence="1">Belongs to the transglycosylase MltG family.</text>
</comment>
<name>A0A1S8L024_9CLOT</name>
<dbReference type="AlphaFoldDB" id="A0A1S8L024"/>
<keyword evidence="1" id="KW-0472">Membrane</keyword>
<gene>
    <name evidence="1 2" type="primary">mltG</name>
    <name evidence="2" type="ORF">CROST_021550</name>
</gene>
<evidence type="ECO:0000313" key="2">
    <source>
        <dbReference type="EMBL" id="URZ11438.1"/>
    </source>
</evidence>
<keyword evidence="1" id="KW-0961">Cell wall biogenesis/degradation</keyword>
<dbReference type="FunFam" id="3.30.1490.480:FF:000010">
    <property type="entry name" value="Endolytic murein transglycosylase"/>
    <property type="match status" value="1"/>
</dbReference>
<dbReference type="KEGG" id="crw:CROST_021550"/>
<dbReference type="CDD" id="cd08010">
    <property type="entry name" value="MltG_like"/>
    <property type="match status" value="1"/>
</dbReference>
<evidence type="ECO:0000313" key="3">
    <source>
        <dbReference type="Proteomes" id="UP000190951"/>
    </source>
</evidence>
<keyword evidence="1" id="KW-0812">Transmembrane</keyword>
<keyword evidence="1 2" id="KW-0456">Lyase</keyword>
<proteinExistence type="inferred from homology"/>
<dbReference type="Gene3D" id="3.30.1490.480">
    <property type="entry name" value="Endolytic murein transglycosylase"/>
    <property type="match status" value="2"/>
</dbReference>
<keyword evidence="1" id="KW-1133">Transmembrane helix</keyword>
<feature type="transmembrane region" description="Helical" evidence="1">
    <location>
        <begin position="12"/>
        <end position="29"/>
    </location>
</feature>
<dbReference type="EC" id="4.2.2.29" evidence="1"/>
<comment type="subcellular location">
    <subcellularLocation>
        <location evidence="1">Cell membrane</location>
        <topology evidence="1">Single-pass membrane protein</topology>
    </subcellularLocation>
</comment>
<accession>A0A1S8L024</accession>
<dbReference type="PANTHER" id="PTHR30518:SF2">
    <property type="entry name" value="ENDOLYTIC MUREIN TRANSGLYCOSYLASE"/>
    <property type="match status" value="1"/>
</dbReference>
<dbReference type="Pfam" id="PF02618">
    <property type="entry name" value="YceG"/>
    <property type="match status" value="1"/>
</dbReference>
<dbReference type="Proteomes" id="UP000190951">
    <property type="component" value="Chromosome"/>
</dbReference>
<dbReference type="STRING" id="84029.CROST_36390"/>
<dbReference type="InterPro" id="IPR003770">
    <property type="entry name" value="MLTG-like"/>
</dbReference>
<feature type="site" description="Important for catalytic activity" evidence="1">
    <location>
        <position position="225"/>
    </location>
</feature>
<dbReference type="PANTHER" id="PTHR30518">
    <property type="entry name" value="ENDOLYTIC MUREIN TRANSGLYCOSYLASE"/>
    <property type="match status" value="1"/>
</dbReference>
<comment type="function">
    <text evidence="1">Functions as a peptidoglycan terminase that cleaves nascent peptidoglycan strands endolytically to terminate their elongation.</text>
</comment>
<evidence type="ECO:0000256" key="1">
    <source>
        <dbReference type="HAMAP-Rule" id="MF_02065"/>
    </source>
</evidence>
<dbReference type="GO" id="GO:0009252">
    <property type="term" value="P:peptidoglycan biosynthetic process"/>
    <property type="evidence" value="ECO:0007669"/>
    <property type="project" value="UniProtKB-UniRule"/>
</dbReference>
<protein>
    <recommendedName>
        <fullName evidence="1">Endolytic murein transglycosylase</fullName>
        <ecNumber evidence="1">4.2.2.29</ecNumber>
    </recommendedName>
    <alternativeName>
        <fullName evidence="1">Peptidoglycan lytic transglycosylase</fullName>
    </alternativeName>
    <alternativeName>
        <fullName evidence="1">Peptidoglycan polymerization terminase</fullName>
    </alternativeName>
</protein>
<dbReference type="GO" id="GO:0005886">
    <property type="term" value="C:plasma membrane"/>
    <property type="evidence" value="ECO:0007669"/>
    <property type="project" value="UniProtKB-SubCell"/>
</dbReference>